<comment type="catalytic activity">
    <reaction evidence="6">
        <text>UDP-N-acetyl-alpha-D-glucosamine + ATP = UDP-N-acetyl-alpha-D-glucosamine 3'-phosphate + ADP + H(+)</text>
        <dbReference type="Rhea" id="RHEA:32671"/>
        <dbReference type="ChEBI" id="CHEBI:15378"/>
        <dbReference type="ChEBI" id="CHEBI:30616"/>
        <dbReference type="ChEBI" id="CHEBI:57705"/>
        <dbReference type="ChEBI" id="CHEBI:64353"/>
        <dbReference type="ChEBI" id="CHEBI:456216"/>
        <dbReference type="EC" id="2.7.1.176"/>
    </reaction>
</comment>
<organism evidence="9 10">
    <name type="scientific">Actinacidiphila cocklensis</name>
    <dbReference type="NCBI Taxonomy" id="887465"/>
    <lineage>
        <taxon>Bacteria</taxon>
        <taxon>Bacillati</taxon>
        <taxon>Actinomycetota</taxon>
        <taxon>Actinomycetes</taxon>
        <taxon>Kitasatosporales</taxon>
        <taxon>Streptomycetaceae</taxon>
        <taxon>Actinacidiphila</taxon>
    </lineage>
</organism>
<dbReference type="Pfam" id="PF06414">
    <property type="entry name" value="Zeta_toxin"/>
    <property type="match status" value="1"/>
</dbReference>
<dbReference type="InterPro" id="IPR010488">
    <property type="entry name" value="Zeta_toxin_domain"/>
</dbReference>
<reference evidence="9" key="1">
    <citation type="submission" date="2021-05" db="EMBL/GenBank/DDBJ databases">
        <authorList>
            <person name="Arsene-Ploetze F."/>
        </authorList>
    </citation>
    <scope>NUCLEOTIDE SEQUENCE</scope>
    <source>
        <strain evidence="9">DSM 42138</strain>
    </source>
</reference>
<evidence type="ECO:0000256" key="5">
    <source>
        <dbReference type="ARBA" id="ARBA00032897"/>
    </source>
</evidence>
<dbReference type="EMBL" id="CAJSLV010000002">
    <property type="protein sequence ID" value="CAG6391014.1"/>
    <property type="molecule type" value="Genomic_DNA"/>
</dbReference>
<dbReference type="Proteomes" id="UP001152519">
    <property type="component" value="Unassembled WGS sequence"/>
</dbReference>
<dbReference type="AlphaFoldDB" id="A0A9W4GPY3"/>
<dbReference type="EC" id="2.7.1.176" evidence="2"/>
<evidence type="ECO:0000313" key="9">
    <source>
        <dbReference type="EMBL" id="CAG6391014.1"/>
    </source>
</evidence>
<evidence type="ECO:0000313" key="10">
    <source>
        <dbReference type="Proteomes" id="UP001152519"/>
    </source>
</evidence>
<protein>
    <recommendedName>
        <fullName evidence="5">UDP-N-acetylglucosamine kinase</fullName>
        <ecNumber evidence="2">2.7.1.176</ecNumber>
    </recommendedName>
    <alternativeName>
        <fullName evidence="5">UDP-N-acetylglucosamine kinase</fullName>
    </alternativeName>
</protein>
<dbReference type="GO" id="GO:0016301">
    <property type="term" value="F:kinase activity"/>
    <property type="evidence" value="ECO:0007669"/>
    <property type="project" value="InterPro"/>
</dbReference>
<gene>
    <name evidence="9" type="primary">ard</name>
    <name evidence="9" type="ORF">SCOCK_100080</name>
</gene>
<feature type="region of interest" description="Disordered" evidence="7">
    <location>
        <begin position="1"/>
        <end position="22"/>
    </location>
</feature>
<dbReference type="Gene3D" id="3.40.50.300">
    <property type="entry name" value="P-loop containing nucleotide triphosphate hydrolases"/>
    <property type="match status" value="1"/>
</dbReference>
<comment type="caution">
    <text evidence="9">The sequence shown here is derived from an EMBL/GenBank/DDBJ whole genome shotgun (WGS) entry which is preliminary data.</text>
</comment>
<evidence type="ECO:0000256" key="1">
    <source>
        <dbReference type="ARBA" id="ARBA00009104"/>
    </source>
</evidence>
<keyword evidence="9" id="KW-0808">Transferase</keyword>
<keyword evidence="10" id="KW-1185">Reference proteome</keyword>
<evidence type="ECO:0000256" key="6">
    <source>
        <dbReference type="ARBA" id="ARBA00048178"/>
    </source>
</evidence>
<sequence length="204" mass="22163">MTSPPSGRTPRHEPPAPPAPGTRPAVYLLTGIPAAGKSTIAQLLAQRLPQSVHVRGDRFRRMVVNGRAEMTADPTEEAVRQLRLRHRLTATVVDGYFDAGFTVVAQDVILGGHLAEMIGDIRSRPLHVIALAPRPSAVAARDAARAKTAYAAWAVDPLDHALRQETPRVGLWLDTSDQTPAQTVDESSPVPRKRRYCVLPGPDR</sequence>
<evidence type="ECO:0000259" key="8">
    <source>
        <dbReference type="Pfam" id="PF06414"/>
    </source>
</evidence>
<feature type="domain" description="Zeta toxin" evidence="8">
    <location>
        <begin position="21"/>
        <end position="109"/>
    </location>
</feature>
<dbReference type="RefSeq" id="WP_251484274.1">
    <property type="nucleotide sequence ID" value="NZ_CAJSLV010000002.1"/>
</dbReference>
<name>A0A9W4GPY3_9ACTN</name>
<keyword evidence="3" id="KW-0547">Nucleotide-binding</keyword>
<dbReference type="SUPFAM" id="SSF52540">
    <property type="entry name" value="P-loop containing nucleoside triphosphate hydrolases"/>
    <property type="match status" value="1"/>
</dbReference>
<comment type="similarity">
    <text evidence="1">Belongs to the zeta toxin family.</text>
</comment>
<accession>A0A9W4GPY3</accession>
<evidence type="ECO:0000256" key="7">
    <source>
        <dbReference type="SAM" id="MobiDB-lite"/>
    </source>
</evidence>
<proteinExistence type="inferred from homology"/>
<dbReference type="GO" id="GO:0005524">
    <property type="term" value="F:ATP binding"/>
    <property type="evidence" value="ECO:0007669"/>
    <property type="project" value="UniProtKB-KW"/>
</dbReference>
<dbReference type="InterPro" id="IPR027417">
    <property type="entry name" value="P-loop_NTPase"/>
</dbReference>
<evidence type="ECO:0000256" key="3">
    <source>
        <dbReference type="ARBA" id="ARBA00022741"/>
    </source>
</evidence>
<evidence type="ECO:0000256" key="4">
    <source>
        <dbReference type="ARBA" id="ARBA00022840"/>
    </source>
</evidence>
<keyword evidence="4" id="KW-0067">ATP-binding</keyword>
<evidence type="ECO:0000256" key="2">
    <source>
        <dbReference type="ARBA" id="ARBA00011963"/>
    </source>
</evidence>